<proteinExistence type="predicted"/>
<organism evidence="2 3">
    <name type="scientific">Kribbella deserti</name>
    <dbReference type="NCBI Taxonomy" id="1926257"/>
    <lineage>
        <taxon>Bacteria</taxon>
        <taxon>Bacillati</taxon>
        <taxon>Actinomycetota</taxon>
        <taxon>Actinomycetes</taxon>
        <taxon>Propionibacteriales</taxon>
        <taxon>Kribbellaceae</taxon>
        <taxon>Kribbella</taxon>
    </lineage>
</organism>
<reference evidence="2 3" key="1">
    <citation type="submission" date="2024-09" db="EMBL/GenBank/DDBJ databases">
        <authorList>
            <person name="Sun Q."/>
            <person name="Mori K."/>
        </authorList>
    </citation>
    <scope>NUCLEOTIDE SEQUENCE [LARGE SCALE GENOMIC DNA]</scope>
    <source>
        <strain evidence="2 3">CGMCC 1.15906</strain>
    </source>
</reference>
<keyword evidence="3" id="KW-1185">Reference proteome</keyword>
<evidence type="ECO:0000313" key="3">
    <source>
        <dbReference type="Proteomes" id="UP001589890"/>
    </source>
</evidence>
<evidence type="ECO:0000313" key="2">
    <source>
        <dbReference type="EMBL" id="MFC0625902.1"/>
    </source>
</evidence>
<dbReference type="Pfam" id="PF17227">
    <property type="entry name" value="DUF5302"/>
    <property type="match status" value="1"/>
</dbReference>
<dbReference type="EMBL" id="JBHLTC010000019">
    <property type="protein sequence ID" value="MFC0625902.1"/>
    <property type="molecule type" value="Genomic_DNA"/>
</dbReference>
<protein>
    <submittedName>
        <fullName evidence="2">DUF5302 domain-containing protein</fullName>
    </submittedName>
</protein>
<dbReference type="Proteomes" id="UP001589890">
    <property type="component" value="Unassembled WGS sequence"/>
</dbReference>
<comment type="caution">
    <text evidence="2">The sequence shown here is derived from an EMBL/GenBank/DDBJ whole genome shotgun (WGS) entry which is preliminary data.</text>
</comment>
<dbReference type="InterPro" id="IPR035172">
    <property type="entry name" value="DUF5302"/>
</dbReference>
<evidence type="ECO:0000256" key="1">
    <source>
        <dbReference type="SAM" id="MobiDB-lite"/>
    </source>
</evidence>
<accession>A0ABV6QMN6</accession>
<sequence>MSDKPSKPAAEDDLQRKFREALEKKNAHHEARPGTGPRHEGVGEAHNDKQKRQFRRKSGS</sequence>
<feature type="compositionally biased region" description="Basic and acidic residues" evidence="1">
    <location>
        <begin position="1"/>
        <end position="51"/>
    </location>
</feature>
<name>A0ABV6QMN6_9ACTN</name>
<feature type="region of interest" description="Disordered" evidence="1">
    <location>
        <begin position="1"/>
        <end position="60"/>
    </location>
</feature>
<dbReference type="RefSeq" id="WP_380048819.1">
    <property type="nucleotide sequence ID" value="NZ_JBHLTC010000019.1"/>
</dbReference>
<gene>
    <name evidence="2" type="ORF">ACFFGN_17625</name>
</gene>